<dbReference type="InterPro" id="IPR027417">
    <property type="entry name" value="P-loop_NTPase"/>
</dbReference>
<comment type="cofactor">
    <cofactor evidence="1 10">
        <name>Mg(2+)</name>
        <dbReference type="ChEBI" id="CHEBI:18420"/>
    </cofactor>
</comment>
<keyword evidence="4 10" id="KW-0808">Transferase</keyword>
<evidence type="ECO:0000256" key="6">
    <source>
        <dbReference type="ARBA" id="ARBA00022741"/>
    </source>
</evidence>
<feature type="region of interest" description="Interaction with substrate tRNA" evidence="10">
    <location>
        <begin position="39"/>
        <end position="42"/>
    </location>
</feature>
<dbReference type="STRING" id="1797532.A2729_02855"/>
<comment type="caution">
    <text evidence="10">Lacks conserved residue(s) required for the propagation of feature annotation.</text>
</comment>
<dbReference type="Pfam" id="PF01715">
    <property type="entry name" value="IPPT"/>
    <property type="match status" value="1"/>
</dbReference>
<name>A0A1G1XYY8_9BACT</name>
<feature type="binding site" evidence="10">
    <location>
        <begin position="14"/>
        <end position="21"/>
    </location>
    <ligand>
        <name>ATP</name>
        <dbReference type="ChEBI" id="CHEBI:30616"/>
    </ligand>
</feature>
<evidence type="ECO:0000256" key="12">
    <source>
        <dbReference type="RuleBase" id="RU003784"/>
    </source>
</evidence>
<dbReference type="GO" id="GO:0005524">
    <property type="term" value="F:ATP binding"/>
    <property type="evidence" value="ECO:0007669"/>
    <property type="project" value="UniProtKB-UniRule"/>
</dbReference>
<dbReference type="AlphaFoldDB" id="A0A1G1XYY8"/>
<evidence type="ECO:0000256" key="10">
    <source>
        <dbReference type="HAMAP-Rule" id="MF_00185"/>
    </source>
</evidence>
<dbReference type="Gene3D" id="3.40.50.300">
    <property type="entry name" value="P-loop containing nucleotide triphosphate hydrolases"/>
    <property type="match status" value="1"/>
</dbReference>
<dbReference type="InterPro" id="IPR018022">
    <property type="entry name" value="IPT"/>
</dbReference>
<evidence type="ECO:0000256" key="7">
    <source>
        <dbReference type="ARBA" id="ARBA00022840"/>
    </source>
</evidence>
<feature type="binding site" evidence="10">
    <location>
        <begin position="16"/>
        <end position="21"/>
    </location>
    <ligand>
        <name>substrate</name>
    </ligand>
</feature>
<comment type="catalytic activity">
    <reaction evidence="9 10 11">
        <text>adenosine(37) in tRNA + dimethylallyl diphosphate = N(6)-dimethylallyladenosine(37) in tRNA + diphosphate</text>
        <dbReference type="Rhea" id="RHEA:26482"/>
        <dbReference type="Rhea" id="RHEA-COMP:10162"/>
        <dbReference type="Rhea" id="RHEA-COMP:10375"/>
        <dbReference type="ChEBI" id="CHEBI:33019"/>
        <dbReference type="ChEBI" id="CHEBI:57623"/>
        <dbReference type="ChEBI" id="CHEBI:74411"/>
        <dbReference type="ChEBI" id="CHEBI:74415"/>
        <dbReference type="EC" id="2.5.1.75"/>
    </reaction>
</comment>
<evidence type="ECO:0000256" key="1">
    <source>
        <dbReference type="ARBA" id="ARBA00001946"/>
    </source>
</evidence>
<reference evidence="14 15" key="1">
    <citation type="journal article" date="2016" name="Nat. Commun.">
        <title>Thousands of microbial genomes shed light on interconnected biogeochemical processes in an aquifer system.</title>
        <authorList>
            <person name="Anantharaman K."/>
            <person name="Brown C.T."/>
            <person name="Hug L.A."/>
            <person name="Sharon I."/>
            <person name="Castelle C.J."/>
            <person name="Probst A.J."/>
            <person name="Thomas B.C."/>
            <person name="Singh A."/>
            <person name="Wilkins M.J."/>
            <person name="Karaoz U."/>
            <person name="Brodie E.L."/>
            <person name="Williams K.H."/>
            <person name="Hubbard S.S."/>
            <person name="Banfield J.F."/>
        </authorList>
    </citation>
    <scope>NUCLEOTIDE SEQUENCE [LARGE SCALE GENOMIC DNA]</scope>
</reference>
<evidence type="ECO:0000256" key="13">
    <source>
        <dbReference type="RuleBase" id="RU003785"/>
    </source>
</evidence>
<dbReference type="InterPro" id="IPR039657">
    <property type="entry name" value="Dimethylallyltransferase"/>
</dbReference>
<evidence type="ECO:0000256" key="5">
    <source>
        <dbReference type="ARBA" id="ARBA00022694"/>
    </source>
</evidence>
<sequence length="334" mass="39252">MVKEINPKIIVVLGPTASGKTKLAVRLARKFNGEIISADSRQVYKGMDIGTGKDLDDYVVKSQISNLKSQINYKFQYPNPKMVQIPYHLIDIVSPKRQFTVAKWQKLAYQKIEEILKRKKLPIVCGGTGLYISALIEGYNFPPEAEKNQKSKIKNQNLRIRLNQLTLGKLLAQLKQIDLKTYQVIDKKNRRRVQRALEIYYQTGRPKSAQLKKQKPSYNFLLLGLTYPYPILKKRIAKRLAERLKQGLINEVKRWHKQDLSWQRLDDFGLEYRWVAKYLKGEIRYQTMVEQLKKEIFHFAKRQMTWFQHQLAAEIKWIESSNQAIKTVVKFLKK</sequence>
<comment type="caution">
    <text evidence="14">The sequence shown here is derived from an EMBL/GenBank/DDBJ whole genome shotgun (WGS) entry which is preliminary data.</text>
</comment>
<evidence type="ECO:0000313" key="14">
    <source>
        <dbReference type="EMBL" id="OGY44826.1"/>
    </source>
</evidence>
<proteinExistence type="inferred from homology"/>
<dbReference type="GO" id="GO:0006400">
    <property type="term" value="P:tRNA modification"/>
    <property type="evidence" value="ECO:0007669"/>
    <property type="project" value="TreeGrafter"/>
</dbReference>
<dbReference type="NCBIfam" id="TIGR00174">
    <property type="entry name" value="miaA"/>
    <property type="match status" value="1"/>
</dbReference>
<evidence type="ECO:0000256" key="11">
    <source>
        <dbReference type="RuleBase" id="RU003783"/>
    </source>
</evidence>
<dbReference type="EC" id="2.5.1.75" evidence="10"/>
<comment type="function">
    <text evidence="2 10 12">Catalyzes the transfer of a dimethylallyl group onto the adenine at position 37 in tRNAs that read codons beginning with uridine, leading to the formation of N6-(dimethylallyl)adenosine (i(6)A).</text>
</comment>
<evidence type="ECO:0000256" key="2">
    <source>
        <dbReference type="ARBA" id="ARBA00003213"/>
    </source>
</evidence>
<dbReference type="GO" id="GO:0052381">
    <property type="term" value="F:tRNA dimethylallyltransferase activity"/>
    <property type="evidence" value="ECO:0007669"/>
    <property type="project" value="UniProtKB-UniRule"/>
</dbReference>
<dbReference type="PANTHER" id="PTHR11088">
    <property type="entry name" value="TRNA DIMETHYLALLYLTRANSFERASE"/>
    <property type="match status" value="1"/>
</dbReference>
<dbReference type="HAMAP" id="MF_00185">
    <property type="entry name" value="IPP_trans"/>
    <property type="match status" value="1"/>
</dbReference>
<comment type="subunit">
    <text evidence="10">Monomer.</text>
</comment>
<dbReference type="SUPFAM" id="SSF52540">
    <property type="entry name" value="P-loop containing nucleoside triphosphate hydrolases"/>
    <property type="match status" value="2"/>
</dbReference>
<comment type="similarity">
    <text evidence="3 10 13">Belongs to the IPP transferase family.</text>
</comment>
<evidence type="ECO:0000256" key="4">
    <source>
        <dbReference type="ARBA" id="ARBA00022679"/>
    </source>
</evidence>
<protein>
    <recommendedName>
        <fullName evidence="10">tRNA dimethylallyltransferase</fullName>
        <ecNumber evidence="10">2.5.1.75</ecNumber>
    </recommendedName>
    <alternativeName>
        <fullName evidence="10">Dimethylallyl diphosphate:tRNA dimethylallyltransferase</fullName>
        <shortName evidence="10">DMAPP:tRNA dimethylallyltransferase</shortName>
        <shortName evidence="10">DMATase</shortName>
    </alternativeName>
    <alternativeName>
        <fullName evidence="10">Isopentenyl-diphosphate:tRNA isopentenyltransferase</fullName>
        <shortName evidence="10">IPP transferase</shortName>
        <shortName evidence="10">IPPT</shortName>
        <shortName evidence="10">IPTase</shortName>
    </alternativeName>
</protein>
<dbReference type="Pfam" id="PF01745">
    <property type="entry name" value="IPT"/>
    <property type="match status" value="1"/>
</dbReference>
<dbReference type="Proteomes" id="UP000178930">
    <property type="component" value="Unassembled WGS sequence"/>
</dbReference>
<evidence type="ECO:0000256" key="8">
    <source>
        <dbReference type="ARBA" id="ARBA00022842"/>
    </source>
</evidence>
<keyword evidence="6 10" id="KW-0547">Nucleotide-binding</keyword>
<keyword evidence="8 10" id="KW-0460">Magnesium</keyword>
<feature type="site" description="Interaction with substrate tRNA" evidence="10">
    <location>
        <position position="159"/>
    </location>
</feature>
<feature type="site" description="Interaction with substrate tRNA" evidence="10">
    <location>
        <position position="128"/>
    </location>
</feature>
<dbReference type="Gene3D" id="1.10.20.140">
    <property type="match status" value="1"/>
</dbReference>
<keyword evidence="7 10" id="KW-0067">ATP-binding</keyword>
<evidence type="ECO:0000313" key="15">
    <source>
        <dbReference type="Proteomes" id="UP000178930"/>
    </source>
</evidence>
<dbReference type="PANTHER" id="PTHR11088:SF60">
    <property type="entry name" value="TRNA DIMETHYLALLYLTRANSFERASE"/>
    <property type="match status" value="1"/>
</dbReference>
<organism evidence="14 15">
    <name type="scientific">Candidatus Buchananbacteria bacterium RIFCSPHIGHO2_01_FULL_39_14</name>
    <dbReference type="NCBI Taxonomy" id="1797532"/>
    <lineage>
        <taxon>Bacteria</taxon>
        <taxon>Candidatus Buchananiibacteriota</taxon>
    </lineage>
</organism>
<dbReference type="EMBL" id="MHIB01000012">
    <property type="protein sequence ID" value="OGY44826.1"/>
    <property type="molecule type" value="Genomic_DNA"/>
</dbReference>
<evidence type="ECO:0000256" key="3">
    <source>
        <dbReference type="ARBA" id="ARBA00005842"/>
    </source>
</evidence>
<evidence type="ECO:0000256" key="9">
    <source>
        <dbReference type="ARBA" id="ARBA00049563"/>
    </source>
</evidence>
<accession>A0A1G1XYY8</accession>
<gene>
    <name evidence="10" type="primary">miaA</name>
    <name evidence="14" type="ORF">A2729_02855</name>
</gene>
<keyword evidence="5 10" id="KW-0819">tRNA processing</keyword>